<dbReference type="SMART" id="SM00382">
    <property type="entry name" value="AAA"/>
    <property type="match status" value="1"/>
</dbReference>
<feature type="region of interest" description="Disordered" evidence="1">
    <location>
        <begin position="448"/>
        <end position="477"/>
    </location>
</feature>
<protein>
    <recommendedName>
        <fullName evidence="2">AAA+ ATPase domain-containing protein</fullName>
    </recommendedName>
</protein>
<feature type="domain" description="AAA+ ATPase" evidence="2">
    <location>
        <begin position="236"/>
        <end position="362"/>
    </location>
</feature>
<reference evidence="3 4" key="1">
    <citation type="journal article" date="2012" name="Science">
        <title>The Paleozoic origin of enzymatic lignin decomposition reconstructed from 31 fungal genomes.</title>
        <authorList>
            <person name="Floudas D."/>
            <person name="Binder M."/>
            <person name="Riley R."/>
            <person name="Barry K."/>
            <person name="Blanchette R.A."/>
            <person name="Henrissat B."/>
            <person name="Martinez A.T."/>
            <person name="Otillar R."/>
            <person name="Spatafora J.W."/>
            <person name="Yadav J.S."/>
            <person name="Aerts A."/>
            <person name="Benoit I."/>
            <person name="Boyd A."/>
            <person name="Carlson A."/>
            <person name="Copeland A."/>
            <person name="Coutinho P.M."/>
            <person name="de Vries R.P."/>
            <person name="Ferreira P."/>
            <person name="Findley K."/>
            <person name="Foster B."/>
            <person name="Gaskell J."/>
            <person name="Glotzer D."/>
            <person name="Gorecki P."/>
            <person name="Heitman J."/>
            <person name="Hesse C."/>
            <person name="Hori C."/>
            <person name="Igarashi K."/>
            <person name="Jurgens J.A."/>
            <person name="Kallen N."/>
            <person name="Kersten P."/>
            <person name="Kohler A."/>
            <person name="Kuees U."/>
            <person name="Kumar T.K.A."/>
            <person name="Kuo A."/>
            <person name="LaButti K."/>
            <person name="Larrondo L.F."/>
            <person name="Lindquist E."/>
            <person name="Ling A."/>
            <person name="Lombard V."/>
            <person name="Lucas S."/>
            <person name="Lundell T."/>
            <person name="Martin R."/>
            <person name="McLaughlin D.J."/>
            <person name="Morgenstern I."/>
            <person name="Morin E."/>
            <person name="Murat C."/>
            <person name="Nagy L.G."/>
            <person name="Nolan M."/>
            <person name="Ohm R.A."/>
            <person name="Patyshakuliyeva A."/>
            <person name="Rokas A."/>
            <person name="Ruiz-Duenas F.J."/>
            <person name="Sabat G."/>
            <person name="Salamov A."/>
            <person name="Samejima M."/>
            <person name="Schmutz J."/>
            <person name="Slot J.C."/>
            <person name="St John F."/>
            <person name="Stenlid J."/>
            <person name="Sun H."/>
            <person name="Sun S."/>
            <person name="Syed K."/>
            <person name="Tsang A."/>
            <person name="Wiebenga A."/>
            <person name="Young D."/>
            <person name="Pisabarro A."/>
            <person name="Eastwood D.C."/>
            <person name="Martin F."/>
            <person name="Cullen D."/>
            <person name="Grigoriev I.V."/>
            <person name="Hibbett D.S."/>
        </authorList>
    </citation>
    <scope>NUCLEOTIDE SEQUENCE</scope>
    <source>
        <strain evidence="4">FP-58527</strain>
    </source>
</reference>
<dbReference type="GO" id="GO:1990275">
    <property type="term" value="F:preribosome binding"/>
    <property type="evidence" value="ECO:0007669"/>
    <property type="project" value="TreeGrafter"/>
</dbReference>
<organism evidence="3 4">
    <name type="scientific">Fomitopsis schrenkii</name>
    <name type="common">Brown rot fungus</name>
    <dbReference type="NCBI Taxonomy" id="2126942"/>
    <lineage>
        <taxon>Eukaryota</taxon>
        <taxon>Fungi</taxon>
        <taxon>Dikarya</taxon>
        <taxon>Basidiomycota</taxon>
        <taxon>Agaricomycotina</taxon>
        <taxon>Agaricomycetes</taxon>
        <taxon>Polyporales</taxon>
        <taxon>Fomitopsis</taxon>
    </lineage>
</organism>
<dbReference type="InterPro" id="IPR003959">
    <property type="entry name" value="ATPase_AAA_core"/>
</dbReference>
<dbReference type="EMBL" id="KE504129">
    <property type="protein sequence ID" value="EPT03619.1"/>
    <property type="molecule type" value="Genomic_DNA"/>
</dbReference>
<keyword evidence="4" id="KW-1185">Reference proteome</keyword>
<gene>
    <name evidence="3" type="ORF">FOMPIDRAFT_1022234</name>
</gene>
<dbReference type="OrthoDB" id="2115716at2759"/>
<dbReference type="Proteomes" id="UP000015241">
    <property type="component" value="Unassembled WGS sequence"/>
</dbReference>
<sequence>MQRGRSSLDFDDAFVNVMFEEGVRIPQGSGSNSADPFYDVWIDQASAPFPEQVAYATRVLRKLYPNHSVVPFMEGSVNLMSYPGALVQPTQPSELVTSTFFTPVARRAGQGEGILLDSLYFGAFNVAYDKYDFTLYTIRFPVPYGQTIQSFLIHAGPEDHSRALIVAAGSWYSQLHQEILVYNQGFWNKDHNLWVEVQKANWDDVILKQEFKDRLRKDVNGFFDSEALYKSLAIPWKRGMIMYGPPGNGKTISMKGIMKECDAKGYAPLYVKSFKSWRGEEGSMEDVFSKARAMAPCVLILEDLDSLINDSNRSFFLNQLDGLEGNDGLLLIGSTNHFDRLDPALSGRPSRFDRKWMFDDPDRDERGLYAKYWQHKLKGNKDVNFPDSLVDEIASSTNKFSFAYLKEAFVSTLVLLAGIEGDDKPSFESVLKGQIKSLRDQLDRDKLSFSSVSPPRALGSSVAGIGGPRSGQQSRSFDALRSRLPGAAGRIWDTSDHNTRLTMPGALPQGQGSGVNPNDVKPVVMGGRSFIF</sequence>
<dbReference type="InterPro" id="IPR003593">
    <property type="entry name" value="AAA+_ATPase"/>
</dbReference>
<dbReference type="Gene3D" id="3.40.50.300">
    <property type="entry name" value="P-loop containing nucleotide triphosphate hydrolases"/>
    <property type="match status" value="1"/>
</dbReference>
<evidence type="ECO:0000313" key="4">
    <source>
        <dbReference type="Proteomes" id="UP000015241"/>
    </source>
</evidence>
<dbReference type="Pfam" id="PF00004">
    <property type="entry name" value="AAA"/>
    <property type="match status" value="1"/>
</dbReference>
<evidence type="ECO:0000313" key="3">
    <source>
        <dbReference type="EMBL" id="EPT03619.1"/>
    </source>
</evidence>
<accession>S8EJV3</accession>
<dbReference type="AlphaFoldDB" id="S8EJV3"/>
<evidence type="ECO:0000256" key="1">
    <source>
        <dbReference type="SAM" id="MobiDB-lite"/>
    </source>
</evidence>
<dbReference type="HOGENOM" id="CLU_025506_0_0_1"/>
<dbReference type="eggNOG" id="KOG0730">
    <property type="taxonomic scope" value="Eukaryota"/>
</dbReference>
<name>S8EJV3_FOMSC</name>
<dbReference type="SUPFAM" id="SSF52540">
    <property type="entry name" value="P-loop containing nucleoside triphosphate hydrolases"/>
    <property type="match status" value="1"/>
</dbReference>
<dbReference type="GO" id="GO:0005634">
    <property type="term" value="C:nucleus"/>
    <property type="evidence" value="ECO:0007669"/>
    <property type="project" value="TreeGrafter"/>
</dbReference>
<dbReference type="InterPro" id="IPR050168">
    <property type="entry name" value="AAA_ATPase_domain"/>
</dbReference>
<dbReference type="PANTHER" id="PTHR23077:SF132">
    <property type="entry name" value="ATP-DEPENDENT ZN PROTEASE"/>
    <property type="match status" value="1"/>
</dbReference>
<dbReference type="GO" id="GO:0042254">
    <property type="term" value="P:ribosome biogenesis"/>
    <property type="evidence" value="ECO:0007669"/>
    <property type="project" value="TreeGrafter"/>
</dbReference>
<dbReference type="GO" id="GO:0003723">
    <property type="term" value="F:RNA binding"/>
    <property type="evidence" value="ECO:0007669"/>
    <property type="project" value="TreeGrafter"/>
</dbReference>
<dbReference type="GO" id="GO:0016887">
    <property type="term" value="F:ATP hydrolysis activity"/>
    <property type="evidence" value="ECO:0007669"/>
    <property type="project" value="InterPro"/>
</dbReference>
<proteinExistence type="predicted"/>
<dbReference type="PANTHER" id="PTHR23077">
    <property type="entry name" value="AAA-FAMILY ATPASE"/>
    <property type="match status" value="1"/>
</dbReference>
<dbReference type="CDD" id="cd19481">
    <property type="entry name" value="RecA-like_protease"/>
    <property type="match status" value="1"/>
</dbReference>
<dbReference type="GO" id="GO:0005524">
    <property type="term" value="F:ATP binding"/>
    <property type="evidence" value="ECO:0007669"/>
    <property type="project" value="InterPro"/>
</dbReference>
<evidence type="ECO:0000259" key="2">
    <source>
        <dbReference type="SMART" id="SM00382"/>
    </source>
</evidence>
<dbReference type="STRING" id="743788.S8EJV3"/>
<dbReference type="InterPro" id="IPR027417">
    <property type="entry name" value="P-loop_NTPase"/>
</dbReference>
<dbReference type="InParanoid" id="S8EJV3"/>